<sequence length="482" mass="54733">MKYSIVLSIFLLVFFISCNNKPKDTPTVTESPVKDYSDWYQVETGKPSALVFASYKTTMLANGKDQSLLRISTVDSLGMELKDASLPFEISVKGDATIIDIDSTELAPVLKSDTLTVWKSNISNGVKKLWLRAGNTTDKITVKVSTDSLWPASHEIHTIPADVKLLRPTKEQITQGPKIEQEMLGADISFLPQLEARGLKFHDDGIERNAIEILKDHGFNYIRLRVFVNPENEKGYSPDKGFCGLDYTLQMAKRVKDAGLNLLLDFHYSDTWADPQKQFKPKAWEGLEFNELTSALKDYTKSVLTQLKDQGTMPDMVQIGNEINHGMVWPEGHISNLDNLAALLKAGTEAVREVDANTTIMMHLALGGQNEETTFWFDNMIARGVEFDIIGLSYYPIWHCTLDDLNSNMLDLIERYQKDINVVEYSAFKKEVNDMVFNLPNDRGNGTCIWEPLNTWSKIFDDNGQPLKELYYYDEIYKEFLE</sequence>
<dbReference type="Gene3D" id="2.60.40.10">
    <property type="entry name" value="Immunoglobulins"/>
    <property type="match status" value="1"/>
</dbReference>
<organism evidence="9 10">
    <name type="scientific">Winogradskyella marincola</name>
    <dbReference type="NCBI Taxonomy" id="3037795"/>
    <lineage>
        <taxon>Bacteria</taxon>
        <taxon>Pseudomonadati</taxon>
        <taxon>Bacteroidota</taxon>
        <taxon>Flavobacteriia</taxon>
        <taxon>Flavobacteriales</taxon>
        <taxon>Flavobacteriaceae</taxon>
        <taxon>Winogradskyella</taxon>
    </lineage>
</organism>
<keyword evidence="6 7" id="KW-0326">Glycosidase</keyword>
<keyword evidence="10" id="KW-1185">Reference proteome</keyword>
<evidence type="ECO:0000313" key="10">
    <source>
        <dbReference type="Proteomes" id="UP001529085"/>
    </source>
</evidence>
<name>A0ABT6G0J0_9FLAO</name>
<evidence type="ECO:0000313" key="9">
    <source>
        <dbReference type="EMBL" id="MDG4715557.1"/>
    </source>
</evidence>
<reference evidence="9 10" key="1">
    <citation type="submission" date="2023-03" db="EMBL/GenBank/DDBJ databases">
        <title>Strain YYF002 represents a novel species in the genus Winogradskyella isolated from seawater.</title>
        <authorList>
            <person name="Fu Z.-Y."/>
        </authorList>
    </citation>
    <scope>NUCLEOTIDE SEQUENCE [LARGE SCALE GENOMIC DNA]</scope>
    <source>
        <strain evidence="9 10">YYF002</strain>
    </source>
</reference>
<comment type="caution">
    <text evidence="9">The sequence shown here is derived from an EMBL/GenBank/DDBJ whole genome shotgun (WGS) entry which is preliminary data.</text>
</comment>
<dbReference type="Pfam" id="PF18565">
    <property type="entry name" value="Glyco_hydro2_C5"/>
    <property type="match status" value="1"/>
</dbReference>
<dbReference type="InterPro" id="IPR013783">
    <property type="entry name" value="Ig-like_fold"/>
</dbReference>
<feature type="domain" description="Glycoside hydrolase family 2" evidence="8">
    <location>
        <begin position="55"/>
        <end position="153"/>
    </location>
</feature>
<evidence type="ECO:0000256" key="5">
    <source>
        <dbReference type="ARBA" id="ARBA00022801"/>
    </source>
</evidence>
<dbReference type="InterPro" id="IPR011683">
    <property type="entry name" value="Glyco_hydro_53"/>
</dbReference>
<dbReference type="PANTHER" id="PTHR34983:SF1">
    <property type="entry name" value="ARABINOGALACTAN ENDO-BETA-1,4-GALACTANASE A"/>
    <property type="match status" value="1"/>
</dbReference>
<evidence type="ECO:0000259" key="8">
    <source>
        <dbReference type="Pfam" id="PF18565"/>
    </source>
</evidence>
<evidence type="ECO:0000256" key="6">
    <source>
        <dbReference type="ARBA" id="ARBA00023295"/>
    </source>
</evidence>
<keyword evidence="7" id="KW-0732">Signal</keyword>
<gene>
    <name evidence="9" type="ORF">P7122_06730</name>
</gene>
<comment type="catalytic activity">
    <reaction evidence="1 7">
        <text>The enzyme specifically hydrolyzes (1-&gt;4)-beta-D-galactosidic linkages in type I arabinogalactans.</text>
        <dbReference type="EC" id="3.2.1.89"/>
    </reaction>
</comment>
<dbReference type="InterPro" id="IPR040605">
    <property type="entry name" value="Glyco_hydro2_dom5"/>
</dbReference>
<feature type="chain" id="PRO_5044952468" description="Arabinogalactan endo-beta-1,4-galactanase" evidence="7">
    <location>
        <begin position="23"/>
        <end position="482"/>
    </location>
</feature>
<evidence type="ECO:0000256" key="1">
    <source>
        <dbReference type="ARBA" id="ARBA00001695"/>
    </source>
</evidence>
<dbReference type="EC" id="3.2.1.89" evidence="4 7"/>
<dbReference type="GO" id="GO:0016787">
    <property type="term" value="F:hydrolase activity"/>
    <property type="evidence" value="ECO:0007669"/>
    <property type="project" value="UniProtKB-KW"/>
</dbReference>
<dbReference type="SUPFAM" id="SSF51445">
    <property type="entry name" value="(Trans)glycosidases"/>
    <property type="match status" value="1"/>
</dbReference>
<evidence type="ECO:0000256" key="7">
    <source>
        <dbReference type="RuleBase" id="RU361192"/>
    </source>
</evidence>
<dbReference type="PANTHER" id="PTHR34983">
    <property type="entry name" value="ARABINOGALACTAN ENDO-BETA-1,4-GALACTANASE A"/>
    <property type="match status" value="1"/>
</dbReference>
<dbReference type="EMBL" id="JARSBN010000003">
    <property type="protein sequence ID" value="MDG4715557.1"/>
    <property type="molecule type" value="Genomic_DNA"/>
</dbReference>
<proteinExistence type="inferred from homology"/>
<evidence type="ECO:0000256" key="2">
    <source>
        <dbReference type="ARBA" id="ARBA00007401"/>
    </source>
</evidence>
<dbReference type="PROSITE" id="PS51257">
    <property type="entry name" value="PROKAR_LIPOPROTEIN"/>
    <property type="match status" value="1"/>
</dbReference>
<accession>A0ABT6G0J0</accession>
<evidence type="ECO:0000256" key="3">
    <source>
        <dbReference type="ARBA" id="ARBA00010687"/>
    </source>
</evidence>
<feature type="signal peptide" evidence="7">
    <location>
        <begin position="1"/>
        <end position="22"/>
    </location>
</feature>
<evidence type="ECO:0000256" key="4">
    <source>
        <dbReference type="ARBA" id="ARBA00012556"/>
    </source>
</evidence>
<keyword evidence="5 7" id="KW-0378">Hydrolase</keyword>
<dbReference type="Gene3D" id="3.20.20.80">
    <property type="entry name" value="Glycosidases"/>
    <property type="match status" value="1"/>
</dbReference>
<comment type="similarity">
    <text evidence="3 7">Belongs to the glycosyl hydrolase 53 family.</text>
</comment>
<dbReference type="Pfam" id="PF07745">
    <property type="entry name" value="Glyco_hydro_53"/>
    <property type="match status" value="1"/>
</dbReference>
<protein>
    <recommendedName>
        <fullName evidence="4 7">Arabinogalactan endo-beta-1,4-galactanase</fullName>
        <ecNumber evidence="4 7">3.2.1.89</ecNumber>
    </recommendedName>
</protein>
<comment type="similarity">
    <text evidence="2">Belongs to the glycosyl hydrolase 2 family.</text>
</comment>
<dbReference type="InterPro" id="IPR017853">
    <property type="entry name" value="GH"/>
</dbReference>
<dbReference type="Proteomes" id="UP001529085">
    <property type="component" value="Unassembled WGS sequence"/>
</dbReference>
<dbReference type="RefSeq" id="WP_278005013.1">
    <property type="nucleotide sequence ID" value="NZ_JARSBN010000003.1"/>
</dbReference>